<protein>
    <submittedName>
        <fullName evidence="1">Uncharacterized protein</fullName>
    </submittedName>
</protein>
<dbReference type="GeneID" id="42000310"/>
<gene>
    <name evidence="1" type="ORF">FIESC28_10884</name>
</gene>
<name>A0A366QPW4_9HYPO</name>
<accession>A0A366QPW4</accession>
<dbReference type="EMBL" id="QKXC01000333">
    <property type="protein sequence ID" value="RBR06913.1"/>
    <property type="molecule type" value="Genomic_DNA"/>
</dbReference>
<sequence>MENMDILLQHPFNLAENKNEKSDTNKAWAERYKTITDGQLNIHTTPLPDGTIDPDCWSAFVPEDRDDVWRRGEQSVHPNARSKWVLANEDDVTTWFQVEIVAPVFSKFRRFGSVHHLGKSPPDRGGVIVDSRIRWGTRTIAIGEFKRNIFKPKTWIGKRLYKDKEQQRLSREIRGQEIFFVVCTVC</sequence>
<organism evidence="1 2">
    <name type="scientific">Fusarium coffeatum</name>
    <dbReference type="NCBI Taxonomy" id="231269"/>
    <lineage>
        <taxon>Eukaryota</taxon>
        <taxon>Fungi</taxon>
        <taxon>Dikarya</taxon>
        <taxon>Ascomycota</taxon>
        <taxon>Pezizomycotina</taxon>
        <taxon>Sordariomycetes</taxon>
        <taxon>Hypocreomycetidae</taxon>
        <taxon>Hypocreales</taxon>
        <taxon>Nectriaceae</taxon>
        <taxon>Fusarium</taxon>
        <taxon>Fusarium incarnatum-equiseti species complex</taxon>
    </lineage>
</organism>
<dbReference type="Proteomes" id="UP000253153">
    <property type="component" value="Unassembled WGS sequence"/>
</dbReference>
<keyword evidence="2" id="KW-1185">Reference proteome</keyword>
<comment type="caution">
    <text evidence="1">The sequence shown here is derived from an EMBL/GenBank/DDBJ whole genome shotgun (WGS) entry which is preliminary data.</text>
</comment>
<evidence type="ECO:0000313" key="1">
    <source>
        <dbReference type="EMBL" id="RBR06913.1"/>
    </source>
</evidence>
<evidence type="ECO:0000313" key="2">
    <source>
        <dbReference type="Proteomes" id="UP000253153"/>
    </source>
</evidence>
<dbReference type="RefSeq" id="XP_031010927.1">
    <property type="nucleotide sequence ID" value="XM_031165014.1"/>
</dbReference>
<dbReference type="OrthoDB" id="5237031at2759"/>
<proteinExistence type="predicted"/>
<dbReference type="AlphaFoldDB" id="A0A366QPW4"/>
<reference evidence="1 2" key="1">
    <citation type="submission" date="2018-06" db="EMBL/GenBank/DDBJ databases">
        <title>Fusarium incarnatum-equiseti species complex species 28.</title>
        <authorList>
            <person name="Gardiner D.M."/>
        </authorList>
    </citation>
    <scope>NUCLEOTIDE SEQUENCE [LARGE SCALE GENOMIC DNA]</scope>
    <source>
        <strain evidence="1 2">FIESC_28</strain>
    </source>
</reference>